<dbReference type="Proteomes" id="UP000790377">
    <property type="component" value="Unassembled WGS sequence"/>
</dbReference>
<name>A0ACB7ZT52_9AGAM</name>
<gene>
    <name evidence="1" type="ORF">BJ138DRAFT_1107154</name>
</gene>
<organism evidence="1 2">
    <name type="scientific">Hygrophoropsis aurantiaca</name>
    <dbReference type="NCBI Taxonomy" id="72124"/>
    <lineage>
        <taxon>Eukaryota</taxon>
        <taxon>Fungi</taxon>
        <taxon>Dikarya</taxon>
        <taxon>Basidiomycota</taxon>
        <taxon>Agaricomycotina</taxon>
        <taxon>Agaricomycetes</taxon>
        <taxon>Agaricomycetidae</taxon>
        <taxon>Boletales</taxon>
        <taxon>Coniophorineae</taxon>
        <taxon>Hygrophoropsidaceae</taxon>
        <taxon>Hygrophoropsis</taxon>
    </lineage>
</organism>
<comment type="caution">
    <text evidence="1">The sequence shown here is derived from an EMBL/GenBank/DDBJ whole genome shotgun (WGS) entry which is preliminary data.</text>
</comment>
<sequence>MDFAVQELDSPVLGCQAHQPRLTPGMMAHNEHLAKLAASRANRQQNQVPTQVHHNAGSYTPHSIRSTDDGMQQQYGNAMAADNGHHSNLGSANYSESAYTGNNSAFAAGQDQAQGFNYGVGDHSAIYDTDQDPYYPQNEQFSQCQYFPTSSADARIHTHATHVTISDSVPDKTSDTITSTLNHSIRTAGTTNQEQPPAGNDVQLSIPEPPAARLPTDQMASTPLSAPKRKLVCRGLVRKDTPYPFDTLNNVASPRLPSPSPSSASGEVLPHTSAVNLENISPEVGPKTKRSRNKDCDVADNTSPTPSQKVSKKERPTAGVLSRLQRRVAKVAWVYFRARIATINPFPNEETADRWAIDSWFEAIEDQRDNLDLGDDSDIPDELLLDAEDIIVPLICQRESQLCGQLVTKTKDLIPSMYGFKPRKTAEIINYNRERYEKLVTKDAYLYKDPHNRDAPGTLYKHEIFGTVLNMQWFSADAKSEGIVMSKYFNAADPDAPKEGPRGIPLIRNALDEWATGYRKCINFDAKVYEEHYKKHLKYIQNWKTYTKTRRRTVTMTV</sequence>
<keyword evidence="2" id="KW-1185">Reference proteome</keyword>
<reference evidence="1" key="1">
    <citation type="journal article" date="2021" name="New Phytol.">
        <title>Evolutionary innovations through gain and loss of genes in the ectomycorrhizal Boletales.</title>
        <authorList>
            <person name="Wu G."/>
            <person name="Miyauchi S."/>
            <person name="Morin E."/>
            <person name="Kuo A."/>
            <person name="Drula E."/>
            <person name="Varga T."/>
            <person name="Kohler A."/>
            <person name="Feng B."/>
            <person name="Cao Y."/>
            <person name="Lipzen A."/>
            <person name="Daum C."/>
            <person name="Hundley H."/>
            <person name="Pangilinan J."/>
            <person name="Johnson J."/>
            <person name="Barry K."/>
            <person name="LaButti K."/>
            <person name="Ng V."/>
            <person name="Ahrendt S."/>
            <person name="Min B."/>
            <person name="Choi I.G."/>
            <person name="Park H."/>
            <person name="Plett J.M."/>
            <person name="Magnuson J."/>
            <person name="Spatafora J.W."/>
            <person name="Nagy L.G."/>
            <person name="Henrissat B."/>
            <person name="Grigoriev I.V."/>
            <person name="Yang Z.L."/>
            <person name="Xu J."/>
            <person name="Martin F.M."/>
        </authorList>
    </citation>
    <scope>NUCLEOTIDE SEQUENCE</scope>
    <source>
        <strain evidence="1">ATCC 28755</strain>
    </source>
</reference>
<evidence type="ECO:0000313" key="1">
    <source>
        <dbReference type="EMBL" id="KAH7904047.1"/>
    </source>
</evidence>
<protein>
    <submittedName>
        <fullName evidence="1">Uncharacterized protein</fullName>
    </submittedName>
</protein>
<proteinExistence type="predicted"/>
<accession>A0ACB7ZT52</accession>
<evidence type="ECO:0000313" key="2">
    <source>
        <dbReference type="Proteomes" id="UP000790377"/>
    </source>
</evidence>
<dbReference type="EMBL" id="MU268633">
    <property type="protein sequence ID" value="KAH7904047.1"/>
    <property type="molecule type" value="Genomic_DNA"/>
</dbReference>